<dbReference type="RefSeq" id="WP_136386688.1">
    <property type="nucleotide sequence ID" value="NZ_SSOD01000021.1"/>
</dbReference>
<organism evidence="3 4">
    <name type="scientific">Pseudothauera rhizosphaerae</name>
    <dbReference type="NCBI Taxonomy" id="2565932"/>
    <lineage>
        <taxon>Bacteria</taxon>
        <taxon>Pseudomonadati</taxon>
        <taxon>Pseudomonadota</taxon>
        <taxon>Betaproteobacteria</taxon>
        <taxon>Rhodocyclales</taxon>
        <taxon>Zoogloeaceae</taxon>
        <taxon>Pseudothauera</taxon>
    </lineage>
</organism>
<evidence type="ECO:0000313" key="3">
    <source>
        <dbReference type="EMBL" id="THF56181.1"/>
    </source>
</evidence>
<evidence type="ECO:0000256" key="1">
    <source>
        <dbReference type="ARBA" id="ARBA00022676"/>
    </source>
</evidence>
<dbReference type="PANTHER" id="PTHR30160">
    <property type="entry name" value="TETRAACYLDISACCHARIDE 4'-KINASE-RELATED"/>
    <property type="match status" value="1"/>
</dbReference>
<dbReference type="PANTHER" id="PTHR30160:SF1">
    <property type="entry name" value="LIPOPOLYSACCHARIDE 1,2-N-ACETYLGLUCOSAMINETRANSFERASE-RELATED"/>
    <property type="match status" value="1"/>
</dbReference>
<dbReference type="EMBL" id="SSOD01000021">
    <property type="protein sequence ID" value="THF56181.1"/>
    <property type="molecule type" value="Genomic_DNA"/>
</dbReference>
<evidence type="ECO:0000313" key="4">
    <source>
        <dbReference type="Proteomes" id="UP000307956"/>
    </source>
</evidence>
<name>A0A4S4ABY6_9RHOO</name>
<accession>A0A4S4ABY6</accession>
<dbReference type="Pfam" id="PF01075">
    <property type="entry name" value="Glyco_transf_9"/>
    <property type="match status" value="1"/>
</dbReference>
<reference evidence="3 4" key="1">
    <citation type="submission" date="2019-04" db="EMBL/GenBank/DDBJ databases">
        <title>Azoarcus rhizosphaerae sp. nov. isolated from rhizosphere of Ficus religiosa.</title>
        <authorList>
            <person name="Lin S.-Y."/>
            <person name="Hameed A."/>
            <person name="Hsu Y.-H."/>
            <person name="Young C.-C."/>
        </authorList>
    </citation>
    <scope>NUCLEOTIDE SEQUENCE [LARGE SCALE GENOMIC DNA]</scope>
    <source>
        <strain evidence="3 4">CC-YHH848</strain>
    </source>
</reference>
<protein>
    <submittedName>
        <fullName evidence="3">Glycosyltransferase family 9 protein</fullName>
    </submittedName>
</protein>
<dbReference type="SUPFAM" id="SSF53756">
    <property type="entry name" value="UDP-Glycosyltransferase/glycogen phosphorylase"/>
    <property type="match status" value="1"/>
</dbReference>
<keyword evidence="4" id="KW-1185">Reference proteome</keyword>
<dbReference type="OrthoDB" id="9781892at2"/>
<dbReference type="GO" id="GO:0009244">
    <property type="term" value="P:lipopolysaccharide core region biosynthetic process"/>
    <property type="evidence" value="ECO:0007669"/>
    <property type="project" value="TreeGrafter"/>
</dbReference>
<keyword evidence="2 3" id="KW-0808">Transferase</keyword>
<keyword evidence="1" id="KW-0328">Glycosyltransferase</keyword>
<evidence type="ECO:0000256" key="2">
    <source>
        <dbReference type="ARBA" id="ARBA00022679"/>
    </source>
</evidence>
<dbReference type="Gene3D" id="3.40.50.2000">
    <property type="entry name" value="Glycogen Phosphorylase B"/>
    <property type="match status" value="2"/>
</dbReference>
<sequence>MLLRLFTIKLYLRFFRSEAELIGVSLLAHMGDIVASEPVIRRLRADNPKAFIVWFVGAPYIEIPKNHPDVDMVIGLKTLSEWIVVRGFCALDRIIDLNLSGRTCYVCRVTLVKPEDDSGINIENYYLMGNLLTVMLRSAGLPAFDEGPKLNIPSMVLRDVDRLTLPARFICIHGLSNENARNWSAAKWRELVDNLTRERGYNVVEIGLESVLGDFAHPRYTSLCGRLSIVATAEVIRRADIFVGVDSGPAHLANAVGAYGIVLLGKYRNFPAYMPYSGDYGCGSNATILRYDGSLDEMPVNMVLAALNTHMELRSEVAVKAG</sequence>
<dbReference type="InterPro" id="IPR002201">
    <property type="entry name" value="Glyco_trans_9"/>
</dbReference>
<dbReference type="Proteomes" id="UP000307956">
    <property type="component" value="Unassembled WGS sequence"/>
</dbReference>
<comment type="caution">
    <text evidence="3">The sequence shown here is derived from an EMBL/GenBank/DDBJ whole genome shotgun (WGS) entry which is preliminary data.</text>
</comment>
<dbReference type="CDD" id="cd03789">
    <property type="entry name" value="GT9_LPS_heptosyltransferase"/>
    <property type="match status" value="1"/>
</dbReference>
<dbReference type="GO" id="GO:0008713">
    <property type="term" value="F:ADP-heptose-lipopolysaccharide heptosyltransferase activity"/>
    <property type="evidence" value="ECO:0007669"/>
    <property type="project" value="TreeGrafter"/>
</dbReference>
<dbReference type="InterPro" id="IPR051199">
    <property type="entry name" value="LPS_LOS_Heptosyltrfase"/>
</dbReference>
<gene>
    <name evidence="3" type="ORF">E6O51_19470</name>
</gene>
<dbReference type="GO" id="GO:0005829">
    <property type="term" value="C:cytosol"/>
    <property type="evidence" value="ECO:0007669"/>
    <property type="project" value="TreeGrafter"/>
</dbReference>
<proteinExistence type="predicted"/>
<dbReference type="AlphaFoldDB" id="A0A4S4ABY6"/>